<evidence type="ECO:0000313" key="3">
    <source>
        <dbReference type="Proteomes" id="UP000034588"/>
    </source>
</evidence>
<name>A0A0G1YTW4_9BACT</name>
<reference evidence="2 3" key="1">
    <citation type="journal article" date="2015" name="Nature">
        <title>rRNA introns, odd ribosomes, and small enigmatic genomes across a large radiation of phyla.</title>
        <authorList>
            <person name="Brown C.T."/>
            <person name="Hug L.A."/>
            <person name="Thomas B.C."/>
            <person name="Sharon I."/>
            <person name="Castelle C.J."/>
            <person name="Singh A."/>
            <person name="Wilkins M.J."/>
            <person name="Williams K.H."/>
            <person name="Banfield J.F."/>
        </authorList>
    </citation>
    <scope>NUCLEOTIDE SEQUENCE [LARGE SCALE GENOMIC DNA]</scope>
</reference>
<proteinExistence type="predicted"/>
<dbReference type="EMBL" id="LCQD01000053">
    <property type="protein sequence ID" value="KKW09809.1"/>
    <property type="molecule type" value="Genomic_DNA"/>
</dbReference>
<dbReference type="AlphaFoldDB" id="A0A0G1YTW4"/>
<evidence type="ECO:0000256" key="1">
    <source>
        <dbReference type="SAM" id="Phobius"/>
    </source>
</evidence>
<evidence type="ECO:0000313" key="2">
    <source>
        <dbReference type="EMBL" id="KKW09809.1"/>
    </source>
</evidence>
<dbReference type="Proteomes" id="UP000034588">
    <property type="component" value="Unassembled WGS sequence"/>
</dbReference>
<keyword evidence="1" id="KW-0812">Transmembrane</keyword>
<protein>
    <submittedName>
        <fullName evidence="2">20S proteasome A and B subunit</fullName>
    </submittedName>
</protein>
<feature type="transmembrane region" description="Helical" evidence="1">
    <location>
        <begin position="40"/>
        <end position="63"/>
    </location>
</feature>
<organism evidence="2 3">
    <name type="scientific">Candidatus Gottesmanbacteria bacterium GW2011_GWB1_49_7</name>
    <dbReference type="NCBI Taxonomy" id="1618448"/>
    <lineage>
        <taxon>Bacteria</taxon>
        <taxon>Candidatus Gottesmaniibacteriota</taxon>
    </lineage>
</organism>
<gene>
    <name evidence="2" type="ORF">UY48_C0053G0011</name>
</gene>
<keyword evidence="1" id="KW-1133">Transmembrane helix</keyword>
<comment type="caution">
    <text evidence="2">The sequence shown here is derived from an EMBL/GenBank/DDBJ whole genome shotgun (WGS) entry which is preliminary data.</text>
</comment>
<accession>A0A0G1YTW4</accession>
<keyword evidence="1" id="KW-0472">Membrane</keyword>
<dbReference type="InterPro" id="IPR029055">
    <property type="entry name" value="Ntn_hydrolases_N"/>
</dbReference>
<dbReference type="GO" id="GO:0000502">
    <property type="term" value="C:proteasome complex"/>
    <property type="evidence" value="ECO:0007669"/>
    <property type="project" value="UniProtKB-KW"/>
</dbReference>
<dbReference type="SUPFAM" id="SSF56235">
    <property type="entry name" value="N-terminal nucleophile aminohydrolases (Ntn hydrolases)"/>
    <property type="match status" value="1"/>
</dbReference>
<dbReference type="Gene3D" id="3.60.20.10">
    <property type="entry name" value="Glutamine Phosphoribosylpyrophosphate, subunit 1, domain 1"/>
    <property type="match status" value="1"/>
</dbReference>
<keyword evidence="2" id="KW-0647">Proteasome</keyword>
<sequence length="154" mass="16717">MTTIAYRDGLMAADSQASTESYLEKTPCQKIYQIACDDSAAWGGALVGLAQGSFAGLVFLEWLKGKRSREEMSFDLMQDDDFLSLVVHHGKISIWNRYLVPDYPASDMTFWAIGSGAKVALGAMECGATAEEAVRVAAKYDLFTGGEIVTARAQ</sequence>